<feature type="region of interest" description="Disordered" evidence="1">
    <location>
        <begin position="40"/>
        <end position="68"/>
    </location>
</feature>
<gene>
    <name evidence="2" type="ORF">GRI97_01810</name>
</gene>
<sequence>MLAVLPLAACGSSEPEPANLEPDIEDISGGEMVVTEETPAVPVDLPETPMTPAPDAAPDASASATTAP</sequence>
<dbReference type="OrthoDB" id="7429230at2"/>
<keyword evidence="3" id="KW-1185">Reference proteome</keyword>
<reference evidence="2 3" key="1">
    <citation type="submission" date="2019-12" db="EMBL/GenBank/DDBJ databases">
        <title>Genomic-based taxomic classification of the family Erythrobacteraceae.</title>
        <authorList>
            <person name="Xu L."/>
        </authorList>
    </citation>
    <scope>NUCLEOTIDE SEQUENCE [LARGE SCALE GENOMIC DNA]</scope>
    <source>
        <strain evidence="2 3">S36</strain>
    </source>
</reference>
<organism evidence="2 3">
    <name type="scientific">Croceibacterium xixiisoli</name>
    <dbReference type="NCBI Taxonomy" id="1476466"/>
    <lineage>
        <taxon>Bacteria</taxon>
        <taxon>Pseudomonadati</taxon>
        <taxon>Pseudomonadota</taxon>
        <taxon>Alphaproteobacteria</taxon>
        <taxon>Sphingomonadales</taxon>
        <taxon>Erythrobacteraceae</taxon>
        <taxon>Croceibacterium</taxon>
    </lineage>
</organism>
<evidence type="ECO:0000313" key="3">
    <source>
        <dbReference type="Proteomes" id="UP000469430"/>
    </source>
</evidence>
<dbReference type="EMBL" id="WTYJ01000001">
    <property type="protein sequence ID" value="MXO97723.1"/>
    <property type="molecule type" value="Genomic_DNA"/>
</dbReference>
<dbReference type="AlphaFoldDB" id="A0A6I4TTU8"/>
<name>A0A6I4TTU8_9SPHN</name>
<accession>A0A6I4TTU8</accession>
<dbReference type="Proteomes" id="UP000469430">
    <property type="component" value="Unassembled WGS sequence"/>
</dbReference>
<proteinExistence type="predicted"/>
<evidence type="ECO:0000256" key="1">
    <source>
        <dbReference type="SAM" id="MobiDB-lite"/>
    </source>
</evidence>
<feature type="compositionally biased region" description="Low complexity" evidence="1">
    <location>
        <begin position="48"/>
        <end position="68"/>
    </location>
</feature>
<comment type="caution">
    <text evidence="2">The sequence shown here is derived from an EMBL/GenBank/DDBJ whole genome shotgun (WGS) entry which is preliminary data.</text>
</comment>
<feature type="region of interest" description="Disordered" evidence="1">
    <location>
        <begin position="1"/>
        <end position="22"/>
    </location>
</feature>
<protein>
    <submittedName>
        <fullName evidence="2">Uncharacterized protein</fullName>
    </submittedName>
</protein>
<evidence type="ECO:0000313" key="2">
    <source>
        <dbReference type="EMBL" id="MXO97723.1"/>
    </source>
</evidence>